<dbReference type="OrthoDB" id="434972at2759"/>
<evidence type="ECO:0000313" key="6">
    <source>
        <dbReference type="EMBL" id="KAE9402110.1"/>
    </source>
</evidence>
<evidence type="ECO:0000256" key="5">
    <source>
        <dbReference type="SAM" id="Phobius"/>
    </source>
</evidence>
<dbReference type="Gene3D" id="1.10.357.140">
    <property type="entry name" value="UbiA prenyltransferase"/>
    <property type="match status" value="1"/>
</dbReference>
<dbReference type="Pfam" id="PF01040">
    <property type="entry name" value="UbiA"/>
    <property type="match status" value="1"/>
</dbReference>
<name>A0A6A4HWL5_9AGAR</name>
<feature type="transmembrane region" description="Helical" evidence="5">
    <location>
        <begin position="219"/>
        <end position="236"/>
    </location>
</feature>
<dbReference type="InterPro" id="IPR044878">
    <property type="entry name" value="UbiA_sf"/>
</dbReference>
<feature type="transmembrane region" description="Helical" evidence="5">
    <location>
        <begin position="49"/>
        <end position="71"/>
    </location>
</feature>
<evidence type="ECO:0000256" key="2">
    <source>
        <dbReference type="ARBA" id="ARBA00022692"/>
    </source>
</evidence>
<dbReference type="CDD" id="cd13965">
    <property type="entry name" value="PT_UbiA_3"/>
    <property type="match status" value="1"/>
</dbReference>
<feature type="transmembrane region" description="Helical" evidence="5">
    <location>
        <begin position="157"/>
        <end position="177"/>
    </location>
</feature>
<evidence type="ECO:0000256" key="4">
    <source>
        <dbReference type="ARBA" id="ARBA00023136"/>
    </source>
</evidence>
<keyword evidence="3 5" id="KW-1133">Transmembrane helix</keyword>
<dbReference type="PANTHER" id="PTHR42723">
    <property type="entry name" value="CHLOROPHYLL SYNTHASE"/>
    <property type="match status" value="1"/>
</dbReference>
<dbReference type="Proteomes" id="UP000799118">
    <property type="component" value="Unassembled WGS sequence"/>
</dbReference>
<keyword evidence="2 5" id="KW-0812">Transmembrane</keyword>
<keyword evidence="4 5" id="KW-0472">Membrane</keyword>
<dbReference type="InterPro" id="IPR000537">
    <property type="entry name" value="UbiA_prenyltransferase"/>
</dbReference>
<feature type="transmembrane region" description="Helical" evidence="5">
    <location>
        <begin position="123"/>
        <end position="145"/>
    </location>
</feature>
<dbReference type="GO" id="GO:0016765">
    <property type="term" value="F:transferase activity, transferring alkyl or aryl (other than methyl) groups"/>
    <property type="evidence" value="ECO:0007669"/>
    <property type="project" value="InterPro"/>
</dbReference>
<dbReference type="PANTHER" id="PTHR42723:SF1">
    <property type="entry name" value="CHLOROPHYLL SYNTHASE, CHLOROPLASTIC"/>
    <property type="match status" value="1"/>
</dbReference>
<dbReference type="GO" id="GO:0016020">
    <property type="term" value="C:membrane"/>
    <property type="evidence" value="ECO:0007669"/>
    <property type="project" value="UniProtKB-SubCell"/>
</dbReference>
<sequence length="243" mass="27167">MPFSVEHNVRDLASSSTSQCLKSGANEDIINKPWRPLPSGRITPAKARVLRWNLTVLCLLFSIYAGPLVLLSSLSLTLVEFVHDDIGLRLSAVLENVCNVGGYITFELGAYGWMNSRENLNRTTILVIICSGSLILTTISAQDFADVEGDALSGRRILPIVAPVGLHYYILMALSAWSVILAFFWRLGSISGSVFIARGSFIGTQFFQFRDVQSDQHRYMLYNVWLVIAHILPFNLRTRALQW</sequence>
<comment type="subcellular location">
    <subcellularLocation>
        <location evidence="1">Membrane</location>
        <topology evidence="1">Multi-pass membrane protein</topology>
    </subcellularLocation>
</comment>
<evidence type="ECO:0000256" key="1">
    <source>
        <dbReference type="ARBA" id="ARBA00004141"/>
    </source>
</evidence>
<feature type="transmembrane region" description="Helical" evidence="5">
    <location>
        <begin position="183"/>
        <end position="207"/>
    </location>
</feature>
<organism evidence="6 7">
    <name type="scientific">Gymnopus androsaceus JB14</name>
    <dbReference type="NCBI Taxonomy" id="1447944"/>
    <lineage>
        <taxon>Eukaryota</taxon>
        <taxon>Fungi</taxon>
        <taxon>Dikarya</taxon>
        <taxon>Basidiomycota</taxon>
        <taxon>Agaricomycotina</taxon>
        <taxon>Agaricomycetes</taxon>
        <taxon>Agaricomycetidae</taxon>
        <taxon>Agaricales</taxon>
        <taxon>Marasmiineae</taxon>
        <taxon>Omphalotaceae</taxon>
        <taxon>Gymnopus</taxon>
    </lineage>
</organism>
<accession>A0A6A4HWL5</accession>
<gene>
    <name evidence="6" type="ORF">BT96DRAFT_1017810</name>
</gene>
<dbReference type="AlphaFoldDB" id="A0A6A4HWL5"/>
<dbReference type="InterPro" id="IPR050475">
    <property type="entry name" value="Prenyltransferase_related"/>
</dbReference>
<evidence type="ECO:0000256" key="3">
    <source>
        <dbReference type="ARBA" id="ARBA00022989"/>
    </source>
</evidence>
<proteinExistence type="predicted"/>
<dbReference type="EMBL" id="ML769438">
    <property type="protein sequence ID" value="KAE9402110.1"/>
    <property type="molecule type" value="Genomic_DNA"/>
</dbReference>
<protein>
    <submittedName>
        <fullName evidence="6">Uncharacterized protein</fullName>
    </submittedName>
</protein>
<reference evidence="6" key="1">
    <citation type="journal article" date="2019" name="Environ. Microbiol.">
        <title>Fungal ecological strategies reflected in gene transcription - a case study of two litter decomposers.</title>
        <authorList>
            <person name="Barbi F."/>
            <person name="Kohler A."/>
            <person name="Barry K."/>
            <person name="Baskaran P."/>
            <person name="Daum C."/>
            <person name="Fauchery L."/>
            <person name="Ihrmark K."/>
            <person name="Kuo A."/>
            <person name="LaButti K."/>
            <person name="Lipzen A."/>
            <person name="Morin E."/>
            <person name="Grigoriev I.V."/>
            <person name="Henrissat B."/>
            <person name="Lindahl B."/>
            <person name="Martin F."/>
        </authorList>
    </citation>
    <scope>NUCLEOTIDE SEQUENCE</scope>
    <source>
        <strain evidence="6">JB14</strain>
    </source>
</reference>
<keyword evidence="7" id="KW-1185">Reference proteome</keyword>
<evidence type="ECO:0000313" key="7">
    <source>
        <dbReference type="Proteomes" id="UP000799118"/>
    </source>
</evidence>